<keyword evidence="2" id="KW-1133">Transmembrane helix</keyword>
<feature type="coiled-coil region" evidence="1">
    <location>
        <begin position="127"/>
        <end position="154"/>
    </location>
</feature>
<reference evidence="3" key="1">
    <citation type="submission" date="2021-06" db="EMBL/GenBank/DDBJ databases">
        <authorList>
            <person name="Kallberg Y."/>
            <person name="Tangrot J."/>
            <person name="Rosling A."/>
        </authorList>
    </citation>
    <scope>NUCLEOTIDE SEQUENCE</scope>
    <source>
        <strain evidence="3">MA453B</strain>
    </source>
</reference>
<dbReference type="OrthoDB" id="2352611at2759"/>
<evidence type="ECO:0000313" key="4">
    <source>
        <dbReference type="Proteomes" id="UP000789405"/>
    </source>
</evidence>
<sequence length="322" mass="36846">MIQTNVENKLPSNIDISQLKTVLERFMSYPDSRIKDFLVEREIRRIQIQAQIFKNLTIFSIDRSKSLSKSYEFLLKGFEKDKLSFRGLKNTFLQNSNSIGSLLNSELTITKMFQECERIRMAYHNINKTLANVSDNLEDRIREFKIQKFDLNREALNLQSEAKYAQAECVVLGGSFGVFVGIIAGVGVGSYMVPFDGGVVVLSTVLASMCAGSLFGQILEEKINKAAQNKTRKADKIYEKVEYVSKIVEDVETFKSSVQKFEKFWTGHVEHLTSVQQIIENSSKGDIDLKHINIQTIFNDWNRAKNSLYNYGISAEDFRIWP</sequence>
<evidence type="ECO:0000313" key="3">
    <source>
        <dbReference type="EMBL" id="CAG8525747.1"/>
    </source>
</evidence>
<feature type="transmembrane region" description="Helical" evidence="2">
    <location>
        <begin position="199"/>
        <end position="219"/>
    </location>
</feature>
<dbReference type="AlphaFoldDB" id="A0A9N9ACE4"/>
<evidence type="ECO:0000256" key="2">
    <source>
        <dbReference type="SAM" id="Phobius"/>
    </source>
</evidence>
<proteinExistence type="predicted"/>
<dbReference type="Gene3D" id="1.20.1170.10">
    <property type="match status" value="1"/>
</dbReference>
<keyword evidence="1" id="KW-0175">Coiled coil</keyword>
<dbReference type="EMBL" id="CAJVPY010001530">
    <property type="protein sequence ID" value="CAG8525747.1"/>
    <property type="molecule type" value="Genomic_DNA"/>
</dbReference>
<keyword evidence="4" id="KW-1185">Reference proteome</keyword>
<gene>
    <name evidence="3" type="ORF">DERYTH_LOCUS4097</name>
</gene>
<organism evidence="3 4">
    <name type="scientific">Dentiscutata erythropus</name>
    <dbReference type="NCBI Taxonomy" id="1348616"/>
    <lineage>
        <taxon>Eukaryota</taxon>
        <taxon>Fungi</taxon>
        <taxon>Fungi incertae sedis</taxon>
        <taxon>Mucoromycota</taxon>
        <taxon>Glomeromycotina</taxon>
        <taxon>Glomeromycetes</taxon>
        <taxon>Diversisporales</taxon>
        <taxon>Gigasporaceae</taxon>
        <taxon>Dentiscutata</taxon>
    </lineage>
</organism>
<comment type="caution">
    <text evidence="3">The sequence shown here is derived from an EMBL/GenBank/DDBJ whole genome shotgun (WGS) entry which is preliminary data.</text>
</comment>
<dbReference type="Proteomes" id="UP000789405">
    <property type="component" value="Unassembled WGS sequence"/>
</dbReference>
<feature type="transmembrane region" description="Helical" evidence="2">
    <location>
        <begin position="169"/>
        <end position="193"/>
    </location>
</feature>
<name>A0A9N9ACE4_9GLOM</name>
<keyword evidence="2" id="KW-0472">Membrane</keyword>
<keyword evidence="2" id="KW-0812">Transmembrane</keyword>
<evidence type="ECO:0000256" key="1">
    <source>
        <dbReference type="SAM" id="Coils"/>
    </source>
</evidence>
<accession>A0A9N9ACE4</accession>
<protein>
    <submittedName>
        <fullName evidence="3">13099_t:CDS:1</fullName>
    </submittedName>
</protein>